<comment type="caution">
    <text evidence="1">The sequence shown here is derived from an EMBL/GenBank/DDBJ whole genome shotgun (WGS) entry which is preliminary data.</text>
</comment>
<evidence type="ECO:0000313" key="1">
    <source>
        <dbReference type="EMBL" id="KKM75525.1"/>
    </source>
</evidence>
<gene>
    <name evidence="1" type="ORF">LCGC14_1389400</name>
</gene>
<name>A0A0F9MFY1_9ZZZZ</name>
<sequence>MTGELKAAISSDEAIQNVWPLVGLAGYRGSVAHGTAGDIIDDVDIGGVFIPPKSHYFGLTRLNHVERIGVAGKYDFALFEIKKYFRLLLKSNPNVLSLLWLPQNLYIVQSDWGKQLLENRSLFMSKHLYKSFGGYAYGQLRRMTHSCTNQAFQGKKRRERFERFGYDCKNAAHLIRLLRMGIESLVTGEINVARHDAKQLKEIKAGEWTLGQVETEAERLQKLLDEAFVKSALPPKPDYKKAEMLL</sequence>
<evidence type="ECO:0008006" key="2">
    <source>
        <dbReference type="Google" id="ProtNLM"/>
    </source>
</evidence>
<dbReference type="PANTHER" id="PTHR34817:SF2">
    <property type="entry name" value="NUCLEOTIDYLTRANSFERASE"/>
    <property type="match status" value="1"/>
</dbReference>
<dbReference type="InterPro" id="IPR018775">
    <property type="entry name" value="RlaP"/>
</dbReference>
<proteinExistence type="predicted"/>
<protein>
    <recommendedName>
        <fullName evidence="2">Nucleotidyltransferase</fullName>
    </recommendedName>
</protein>
<dbReference type="Pfam" id="PF10127">
    <property type="entry name" value="RlaP"/>
    <property type="match status" value="1"/>
</dbReference>
<dbReference type="PANTHER" id="PTHR34817">
    <property type="entry name" value="NUCLEOTIDYLTRANSFERASE"/>
    <property type="match status" value="1"/>
</dbReference>
<dbReference type="EMBL" id="LAZR01008964">
    <property type="protein sequence ID" value="KKM75525.1"/>
    <property type="molecule type" value="Genomic_DNA"/>
</dbReference>
<reference evidence="1" key="1">
    <citation type="journal article" date="2015" name="Nature">
        <title>Complex archaea that bridge the gap between prokaryotes and eukaryotes.</title>
        <authorList>
            <person name="Spang A."/>
            <person name="Saw J.H."/>
            <person name="Jorgensen S.L."/>
            <person name="Zaremba-Niedzwiedzka K."/>
            <person name="Martijn J."/>
            <person name="Lind A.E."/>
            <person name="van Eijk R."/>
            <person name="Schleper C."/>
            <person name="Guy L."/>
            <person name="Ettema T.J."/>
        </authorList>
    </citation>
    <scope>NUCLEOTIDE SEQUENCE</scope>
</reference>
<feature type="non-terminal residue" evidence="1">
    <location>
        <position position="246"/>
    </location>
</feature>
<dbReference type="AlphaFoldDB" id="A0A0F9MFY1"/>
<accession>A0A0F9MFY1</accession>
<organism evidence="1">
    <name type="scientific">marine sediment metagenome</name>
    <dbReference type="NCBI Taxonomy" id="412755"/>
    <lineage>
        <taxon>unclassified sequences</taxon>
        <taxon>metagenomes</taxon>
        <taxon>ecological metagenomes</taxon>
    </lineage>
</organism>